<comment type="similarity">
    <text evidence="1">Belongs to the WD repeat EIPR1 family.</text>
</comment>
<dbReference type="SUPFAM" id="SSF101908">
    <property type="entry name" value="Putative isomerase YbhE"/>
    <property type="match status" value="1"/>
</dbReference>
<evidence type="ECO:0000256" key="4">
    <source>
        <dbReference type="PROSITE-ProRule" id="PRU00221"/>
    </source>
</evidence>
<dbReference type="InterPro" id="IPR059104">
    <property type="entry name" value="Beta-prop_EIPR1-like"/>
</dbReference>
<dbReference type="Pfam" id="PF23609">
    <property type="entry name" value="Beta-prop_EIPR1"/>
    <property type="match status" value="1"/>
</dbReference>
<dbReference type="PROSITE" id="PS50082">
    <property type="entry name" value="WD_REPEATS_2"/>
    <property type="match status" value="1"/>
</dbReference>
<keyword evidence="2 4" id="KW-0853">WD repeat</keyword>
<proteinExistence type="inferred from homology"/>
<dbReference type="GO" id="GO:0016567">
    <property type="term" value="P:protein ubiquitination"/>
    <property type="evidence" value="ECO:0007669"/>
    <property type="project" value="TreeGrafter"/>
</dbReference>
<evidence type="ECO:0000256" key="2">
    <source>
        <dbReference type="ARBA" id="ARBA00022574"/>
    </source>
</evidence>
<feature type="repeat" description="WD" evidence="4">
    <location>
        <begin position="251"/>
        <end position="284"/>
    </location>
</feature>
<dbReference type="SMART" id="SM00320">
    <property type="entry name" value="WD40"/>
    <property type="match status" value="3"/>
</dbReference>
<reference evidence="6" key="1">
    <citation type="journal article" date="2012" name="Proc. Natl. Acad. Sci. U.S.A.">
        <title>Antigenic diversity is generated by distinct evolutionary mechanisms in African trypanosome species.</title>
        <authorList>
            <person name="Jackson A.P."/>
            <person name="Berry A."/>
            <person name="Aslett M."/>
            <person name="Allison H.C."/>
            <person name="Burton P."/>
            <person name="Vavrova-Anderson J."/>
            <person name="Brown R."/>
            <person name="Browne H."/>
            <person name="Corton N."/>
            <person name="Hauser H."/>
            <person name="Gamble J."/>
            <person name="Gilderthorp R."/>
            <person name="Marcello L."/>
            <person name="McQuillan J."/>
            <person name="Otto T.D."/>
            <person name="Quail M.A."/>
            <person name="Sanders M.J."/>
            <person name="van Tonder A."/>
            <person name="Ginger M.L."/>
            <person name="Field M.C."/>
            <person name="Barry J.D."/>
            <person name="Hertz-Fowler C."/>
            <person name="Berriman M."/>
        </authorList>
    </citation>
    <scope>NUCLEOTIDE SEQUENCE</scope>
    <source>
        <strain evidence="6">IL3000</strain>
    </source>
</reference>
<dbReference type="PANTHER" id="PTHR14205:SF15">
    <property type="entry name" value="EARP AND GARP COMPLEX-INTERACTING PROTEIN 1"/>
    <property type="match status" value="1"/>
</dbReference>
<dbReference type="InterPro" id="IPR040323">
    <property type="entry name" value="EIPR1"/>
</dbReference>
<dbReference type="InterPro" id="IPR015943">
    <property type="entry name" value="WD40/YVTN_repeat-like_dom_sf"/>
</dbReference>
<evidence type="ECO:0000313" key="6">
    <source>
        <dbReference type="EMBL" id="CCC90456.1"/>
    </source>
</evidence>
<keyword evidence="3" id="KW-0677">Repeat</keyword>
<accession>G0UMP8</accession>
<evidence type="ECO:0000256" key="3">
    <source>
        <dbReference type="ARBA" id="ARBA00022737"/>
    </source>
</evidence>
<dbReference type="Pfam" id="PF00400">
    <property type="entry name" value="WD40"/>
    <property type="match status" value="1"/>
</dbReference>
<organism evidence="6">
    <name type="scientific">Trypanosoma congolense (strain IL3000)</name>
    <dbReference type="NCBI Taxonomy" id="1068625"/>
    <lineage>
        <taxon>Eukaryota</taxon>
        <taxon>Discoba</taxon>
        <taxon>Euglenozoa</taxon>
        <taxon>Kinetoplastea</taxon>
        <taxon>Metakinetoplastina</taxon>
        <taxon>Trypanosomatida</taxon>
        <taxon>Trypanosomatidae</taxon>
        <taxon>Trypanosoma</taxon>
        <taxon>Nannomonas</taxon>
    </lineage>
</organism>
<dbReference type="VEuPathDB" id="TriTrypDB:TcIL3000_5_1590"/>
<dbReference type="Gene3D" id="2.130.10.10">
    <property type="entry name" value="YVTN repeat-like/Quinoprotein amine dehydrogenase"/>
    <property type="match status" value="1"/>
</dbReference>
<dbReference type="InterPro" id="IPR001680">
    <property type="entry name" value="WD40_rpt"/>
</dbReference>
<gene>
    <name evidence="6" type="ORF">TCIL3000_5_1590</name>
</gene>
<dbReference type="PANTHER" id="PTHR14205">
    <property type="entry name" value="WD-REPEAT PROTEIN"/>
    <property type="match status" value="1"/>
</dbReference>
<protein>
    <recommendedName>
        <fullName evidence="5">EIPR1-like beta-propeller domain-containing protein</fullName>
    </recommendedName>
</protein>
<dbReference type="AlphaFoldDB" id="G0UMP8"/>
<feature type="domain" description="EIPR1-like beta-propeller" evidence="5">
    <location>
        <begin position="1"/>
        <end position="283"/>
    </location>
</feature>
<dbReference type="EMBL" id="HE575318">
    <property type="protein sequence ID" value="CCC90456.1"/>
    <property type="molecule type" value="Genomic_DNA"/>
</dbReference>
<evidence type="ECO:0000259" key="5">
    <source>
        <dbReference type="Pfam" id="PF23609"/>
    </source>
</evidence>
<name>G0UMP8_TRYCI</name>
<sequence>MMTAAVYGLELQACAISPLYYPFNSDSGTHRFLVGTSCFADENVIRLLTFQEETRVLECSAQWLYGGEEVLGLWCSPSIATPSLLAVATPTRCSVLRLPDVLTDELQRVVDFDVARGKVVWDLEGLQHEVKVVTDNSLRVYSLGDDPAGELGCFVVEGCTRISCAAQDPHHSAICLAACEEAGLAVVDTRKKDPVLVPNTARLHGLGVTRSIDFNSKQENLFVTAGSDGIVIWHDLRMEGSVHMAERNRYITAHEHSVHRALLNSYHDELMISCGSDHTLKLWDTSKTGDWKNALCVTRLTEFSDSVMDCCWSSTSPWVFAGVSYNGRVVVDSVPEKCKVQFLGKDG</sequence>
<evidence type="ECO:0000256" key="1">
    <source>
        <dbReference type="ARBA" id="ARBA00005672"/>
    </source>
</evidence>